<comment type="caution">
    <text evidence="1">The sequence shown here is derived from an EMBL/GenBank/DDBJ whole genome shotgun (WGS) entry which is preliminary data.</text>
</comment>
<gene>
    <name evidence="1" type="ORF">FA95DRAFT_1607660</name>
</gene>
<keyword evidence="2" id="KW-1185">Reference proteome</keyword>
<organism evidence="1 2">
    <name type="scientific">Auriscalpium vulgare</name>
    <dbReference type="NCBI Taxonomy" id="40419"/>
    <lineage>
        <taxon>Eukaryota</taxon>
        <taxon>Fungi</taxon>
        <taxon>Dikarya</taxon>
        <taxon>Basidiomycota</taxon>
        <taxon>Agaricomycotina</taxon>
        <taxon>Agaricomycetes</taxon>
        <taxon>Russulales</taxon>
        <taxon>Auriscalpiaceae</taxon>
        <taxon>Auriscalpium</taxon>
    </lineage>
</organism>
<sequence length="194" mass="21004">MSYSRTMTSTICTTRLLHCLSIAYCLLITHGVFFGLWYMAWNIASSEHRVAALLFGMCTVNAYCVLDMLHETRWEDGDDDDPLPPVRESLYLWLCAAGIESALLCVALLLDVDVVPQPGAPMCALAKASMALVAAGGVYLAAVSVGECFRGGAWIGVREEPSAVLPVFQPEKHECPTADAKSGLVDDSPRYLEG</sequence>
<protein>
    <submittedName>
        <fullName evidence="1">Uncharacterized protein</fullName>
    </submittedName>
</protein>
<name>A0ACB8RNB6_9AGAM</name>
<reference evidence="1" key="1">
    <citation type="submission" date="2021-02" db="EMBL/GenBank/DDBJ databases">
        <authorList>
            <consortium name="DOE Joint Genome Institute"/>
            <person name="Ahrendt S."/>
            <person name="Looney B.P."/>
            <person name="Miyauchi S."/>
            <person name="Morin E."/>
            <person name="Drula E."/>
            <person name="Courty P.E."/>
            <person name="Chicoki N."/>
            <person name="Fauchery L."/>
            <person name="Kohler A."/>
            <person name="Kuo A."/>
            <person name="Labutti K."/>
            <person name="Pangilinan J."/>
            <person name="Lipzen A."/>
            <person name="Riley R."/>
            <person name="Andreopoulos W."/>
            <person name="He G."/>
            <person name="Johnson J."/>
            <person name="Barry K.W."/>
            <person name="Grigoriev I.V."/>
            <person name="Nagy L."/>
            <person name="Hibbett D."/>
            <person name="Henrissat B."/>
            <person name="Matheny P.B."/>
            <person name="Labbe J."/>
            <person name="Martin F."/>
        </authorList>
    </citation>
    <scope>NUCLEOTIDE SEQUENCE</scope>
    <source>
        <strain evidence="1">FP105234-sp</strain>
    </source>
</reference>
<evidence type="ECO:0000313" key="1">
    <source>
        <dbReference type="EMBL" id="KAI0045479.1"/>
    </source>
</evidence>
<reference evidence="1" key="2">
    <citation type="journal article" date="2022" name="New Phytol.">
        <title>Evolutionary transition to the ectomycorrhizal habit in the genomes of a hyperdiverse lineage of mushroom-forming fungi.</title>
        <authorList>
            <person name="Looney B."/>
            <person name="Miyauchi S."/>
            <person name="Morin E."/>
            <person name="Drula E."/>
            <person name="Courty P.E."/>
            <person name="Kohler A."/>
            <person name="Kuo A."/>
            <person name="LaButti K."/>
            <person name="Pangilinan J."/>
            <person name="Lipzen A."/>
            <person name="Riley R."/>
            <person name="Andreopoulos W."/>
            <person name="He G."/>
            <person name="Johnson J."/>
            <person name="Nolan M."/>
            <person name="Tritt A."/>
            <person name="Barry K.W."/>
            <person name="Grigoriev I.V."/>
            <person name="Nagy L.G."/>
            <person name="Hibbett D."/>
            <person name="Henrissat B."/>
            <person name="Matheny P.B."/>
            <person name="Labbe J."/>
            <person name="Martin F.M."/>
        </authorList>
    </citation>
    <scope>NUCLEOTIDE SEQUENCE</scope>
    <source>
        <strain evidence="1">FP105234-sp</strain>
    </source>
</reference>
<dbReference type="EMBL" id="MU275950">
    <property type="protein sequence ID" value="KAI0045479.1"/>
    <property type="molecule type" value="Genomic_DNA"/>
</dbReference>
<accession>A0ACB8RNB6</accession>
<dbReference type="Proteomes" id="UP000814033">
    <property type="component" value="Unassembled WGS sequence"/>
</dbReference>
<evidence type="ECO:0000313" key="2">
    <source>
        <dbReference type="Proteomes" id="UP000814033"/>
    </source>
</evidence>
<proteinExistence type="predicted"/>